<keyword evidence="3" id="KW-0233">DNA recombination</keyword>
<evidence type="ECO:0000256" key="3">
    <source>
        <dbReference type="ARBA" id="ARBA00023172"/>
    </source>
</evidence>
<evidence type="ECO:0000256" key="2">
    <source>
        <dbReference type="ARBA" id="ARBA00023125"/>
    </source>
</evidence>
<dbReference type="EMBL" id="FQZR01000020">
    <property type="protein sequence ID" value="SHJ77793.1"/>
    <property type="molecule type" value="Genomic_DNA"/>
</dbReference>
<dbReference type="Gene3D" id="1.10.150.130">
    <property type="match status" value="1"/>
</dbReference>
<gene>
    <name evidence="5" type="ORF">SAMN05660830_03197</name>
</gene>
<dbReference type="Proteomes" id="UP000184001">
    <property type="component" value="Unassembled WGS sequence"/>
</dbReference>
<dbReference type="Gene3D" id="1.10.443.10">
    <property type="entry name" value="Intergrase catalytic core"/>
    <property type="match status" value="1"/>
</dbReference>
<comment type="caution">
    <text evidence="5">The sequence shown here is derived from an EMBL/GenBank/DDBJ whole genome shotgun (WGS) entry which is preliminary data.</text>
</comment>
<reference evidence="5 6" key="1">
    <citation type="submission" date="2016-11" db="EMBL/GenBank/DDBJ databases">
        <authorList>
            <person name="Varghese N."/>
            <person name="Submissions S."/>
        </authorList>
    </citation>
    <scope>NUCLEOTIDE SEQUENCE [LARGE SCALE GENOMIC DNA]</scope>
    <source>
        <strain evidence="5 6">DSM 17919</strain>
    </source>
</reference>
<dbReference type="InterPro" id="IPR050090">
    <property type="entry name" value="Tyrosine_recombinase_XerCD"/>
</dbReference>
<dbReference type="InterPro" id="IPR011010">
    <property type="entry name" value="DNA_brk_join_enz"/>
</dbReference>
<proteinExistence type="inferred from homology"/>
<dbReference type="InterPro" id="IPR010998">
    <property type="entry name" value="Integrase_recombinase_N"/>
</dbReference>
<evidence type="ECO:0000256" key="1">
    <source>
        <dbReference type="ARBA" id="ARBA00008857"/>
    </source>
</evidence>
<dbReference type="SUPFAM" id="SSF56349">
    <property type="entry name" value="DNA breaking-rejoining enzymes"/>
    <property type="match status" value="1"/>
</dbReference>
<dbReference type="PROSITE" id="PS51898">
    <property type="entry name" value="TYR_RECOMBINASE"/>
    <property type="match status" value="1"/>
</dbReference>
<evidence type="ECO:0000313" key="5">
    <source>
        <dbReference type="EMBL" id="SHJ77793.1"/>
    </source>
</evidence>
<dbReference type="InterPro" id="IPR013762">
    <property type="entry name" value="Integrase-like_cat_sf"/>
</dbReference>
<comment type="similarity">
    <text evidence="1">Belongs to the 'phage' integrase family.</text>
</comment>
<dbReference type="GO" id="GO:0015074">
    <property type="term" value="P:DNA integration"/>
    <property type="evidence" value="ECO:0007669"/>
    <property type="project" value="InterPro"/>
</dbReference>
<protein>
    <submittedName>
        <fullName evidence="5">Site-specific recombinase XerD</fullName>
    </submittedName>
</protein>
<dbReference type="PANTHER" id="PTHR30349:SF64">
    <property type="entry name" value="PROPHAGE INTEGRASE INTD-RELATED"/>
    <property type="match status" value="1"/>
</dbReference>
<dbReference type="GO" id="GO:0006310">
    <property type="term" value="P:DNA recombination"/>
    <property type="evidence" value="ECO:0007669"/>
    <property type="project" value="UniProtKB-KW"/>
</dbReference>
<evidence type="ECO:0000313" key="6">
    <source>
        <dbReference type="Proteomes" id="UP000184001"/>
    </source>
</evidence>
<dbReference type="PANTHER" id="PTHR30349">
    <property type="entry name" value="PHAGE INTEGRASE-RELATED"/>
    <property type="match status" value="1"/>
</dbReference>
<sequence>MIPHEPLDHKKTCTYAVPMRKYIKVPNVRGLQYREHATRKHAGRADRYYLVRWSRSGKVVSEALGWASEGWTISKATGAMGELQQNYKRGIKPGTFAEARALEEQRQQTEAVEHAKAQAGRLTFRQFFDDHYVPKAQKRKRTWRDDVLRAEKRIHPSIGDLPLDMVNPDCIERLREDLYEDGLSDATVKHVLAVIRRVFNVAALTTVEGIPVFTGESPMAHVEMPTVTNRRERFLTYDEAEQVLNACITRRENTINAMHAQGWQDVHDSVILALYAGLRLGEVQRLEWGDVNFFAGIITIKNEKDRKPGGSVPMNSIVRDMLTRRNKQRDKRQKLVVPPMWGQVKDISHTFSELVNELGLNDDATSNLQRIVFHSLRHTFASWMAMNGVDLNRIRKLMRHKTLTMTQRYAHLLPDATQDAVEALCRPRTDKE</sequence>
<organism evidence="5 6">
    <name type="scientific">Halodesulfovibrio aestuarii</name>
    <dbReference type="NCBI Taxonomy" id="126333"/>
    <lineage>
        <taxon>Bacteria</taxon>
        <taxon>Pseudomonadati</taxon>
        <taxon>Thermodesulfobacteriota</taxon>
        <taxon>Desulfovibrionia</taxon>
        <taxon>Desulfovibrionales</taxon>
        <taxon>Desulfovibrionaceae</taxon>
        <taxon>Halodesulfovibrio</taxon>
    </lineage>
</organism>
<name>A0A8G2CCE7_9BACT</name>
<dbReference type="InterPro" id="IPR002104">
    <property type="entry name" value="Integrase_catalytic"/>
</dbReference>
<accession>A0A8G2CCE7</accession>
<dbReference type="AlphaFoldDB" id="A0A8G2CCE7"/>
<feature type="domain" description="Tyr recombinase" evidence="4">
    <location>
        <begin position="230"/>
        <end position="422"/>
    </location>
</feature>
<dbReference type="GO" id="GO:0003677">
    <property type="term" value="F:DNA binding"/>
    <property type="evidence" value="ECO:0007669"/>
    <property type="project" value="UniProtKB-KW"/>
</dbReference>
<keyword evidence="2" id="KW-0238">DNA-binding</keyword>
<dbReference type="CDD" id="cd00796">
    <property type="entry name" value="INT_Rci_Hp1_C"/>
    <property type="match status" value="1"/>
</dbReference>
<dbReference type="Pfam" id="PF00589">
    <property type="entry name" value="Phage_integrase"/>
    <property type="match status" value="1"/>
</dbReference>
<evidence type="ECO:0000259" key="4">
    <source>
        <dbReference type="PROSITE" id="PS51898"/>
    </source>
</evidence>